<reference evidence="4 6" key="2">
    <citation type="submission" date="2019-07" db="EMBL/GenBank/DDBJ databases">
        <title>Whole genome shotgun sequence of Acetobacter cibinongensis NBRC 16605.</title>
        <authorList>
            <person name="Hosoyama A."/>
            <person name="Uohara A."/>
            <person name="Ohji S."/>
            <person name="Ichikawa N."/>
        </authorList>
    </citation>
    <scope>NUCLEOTIDE SEQUENCE [LARGE SCALE GENOMIC DNA]</scope>
    <source>
        <strain evidence="4 6">NBRC 16605</strain>
    </source>
</reference>
<organism evidence="3 5">
    <name type="scientific">Acetobacter cibinongensis</name>
    <dbReference type="NCBI Taxonomy" id="146475"/>
    <lineage>
        <taxon>Bacteria</taxon>
        <taxon>Pseudomonadati</taxon>
        <taxon>Pseudomonadota</taxon>
        <taxon>Alphaproteobacteria</taxon>
        <taxon>Acetobacterales</taxon>
        <taxon>Acetobacteraceae</taxon>
        <taxon>Acetobacter</taxon>
    </lineage>
</organism>
<dbReference type="InterPro" id="IPR012347">
    <property type="entry name" value="Ferritin-like"/>
</dbReference>
<dbReference type="EMBL" id="BJVU01000003">
    <property type="protein sequence ID" value="GEL58375.1"/>
    <property type="molecule type" value="Genomic_DNA"/>
</dbReference>
<feature type="signal peptide" evidence="1">
    <location>
        <begin position="1"/>
        <end position="27"/>
    </location>
</feature>
<dbReference type="Proteomes" id="UP000032671">
    <property type="component" value="Unassembled WGS sequence"/>
</dbReference>
<evidence type="ECO:0000313" key="6">
    <source>
        <dbReference type="Proteomes" id="UP000321891"/>
    </source>
</evidence>
<evidence type="ECO:0000313" key="4">
    <source>
        <dbReference type="EMBL" id="GEL58375.1"/>
    </source>
</evidence>
<sequence>MSFAISRWSVVRATVCLALPLALTACSAGKPEAPPLPALVKTVPFTPLDISFAQKLNELDLTHTALAKLAKTHAGRSDLASLAGTIETDLTANKAKLDKLAAAQTLTLAAKPSAAHAAIIAKMGRLHGAAFDRSYSRAMTQDYTAFKPVLEQTIATSKNTDLVALAKEIQEKLSGYQTQL</sequence>
<dbReference type="PROSITE" id="PS51257">
    <property type="entry name" value="PROKAR_LIPOPROTEIN"/>
    <property type="match status" value="1"/>
</dbReference>
<evidence type="ECO:0000256" key="1">
    <source>
        <dbReference type="SAM" id="SignalP"/>
    </source>
</evidence>
<accession>A0A6N3SM13</accession>
<keyword evidence="1" id="KW-0732">Signal</keyword>
<evidence type="ECO:0000313" key="3">
    <source>
        <dbReference type="EMBL" id="GAN61129.1"/>
    </source>
</evidence>
<proteinExistence type="predicted"/>
<dbReference type="InterPro" id="IPR025419">
    <property type="entry name" value="DUF4142"/>
</dbReference>
<evidence type="ECO:0000313" key="5">
    <source>
        <dbReference type="Proteomes" id="UP000032671"/>
    </source>
</evidence>
<feature type="chain" id="PRO_5030005787" description="DUF4142 domain-containing protein" evidence="1">
    <location>
        <begin position="28"/>
        <end position="180"/>
    </location>
</feature>
<feature type="domain" description="DUF4142" evidence="2">
    <location>
        <begin position="50"/>
        <end position="176"/>
    </location>
</feature>
<accession>A0A0D6N585</accession>
<keyword evidence="6" id="KW-1185">Reference proteome</keyword>
<dbReference type="STRING" id="1231339.Abci_017_313"/>
<dbReference type="EMBL" id="BAMV01000017">
    <property type="protein sequence ID" value="GAN61129.1"/>
    <property type="molecule type" value="Genomic_DNA"/>
</dbReference>
<gene>
    <name evidence="3" type="ORF">Abci_017_313</name>
    <name evidence="4" type="ORF">ACI01nite_09770</name>
</gene>
<evidence type="ECO:0000259" key="2">
    <source>
        <dbReference type="Pfam" id="PF13628"/>
    </source>
</evidence>
<comment type="caution">
    <text evidence="3">The sequence shown here is derived from an EMBL/GenBank/DDBJ whole genome shotgun (WGS) entry which is preliminary data.</text>
</comment>
<reference evidence="3 5" key="1">
    <citation type="submission" date="2012-11" db="EMBL/GenBank/DDBJ databases">
        <title>Whole genome sequence of Acetobacter cibinongensis 4H-1.</title>
        <authorList>
            <person name="Azuma Y."/>
            <person name="Higashiura N."/>
            <person name="Hirakawa H."/>
            <person name="Matsushita K."/>
        </authorList>
    </citation>
    <scope>NUCLEOTIDE SEQUENCE [LARGE SCALE GENOMIC DNA]</scope>
    <source>
        <strain evidence="3 5">4H-1</strain>
    </source>
</reference>
<dbReference type="RefSeq" id="WP_052944819.1">
    <property type="nucleotide sequence ID" value="NZ_BAMV01000017.1"/>
</dbReference>
<dbReference type="Proteomes" id="UP000321891">
    <property type="component" value="Unassembled WGS sequence"/>
</dbReference>
<dbReference type="Pfam" id="PF13628">
    <property type="entry name" value="DUF4142"/>
    <property type="match status" value="1"/>
</dbReference>
<name>A0A0D6N585_9PROT</name>
<dbReference type="AlphaFoldDB" id="A0A0D6N585"/>
<dbReference type="Gene3D" id="1.20.1260.10">
    <property type="match status" value="1"/>
</dbReference>
<protein>
    <recommendedName>
        <fullName evidence="2">DUF4142 domain-containing protein</fullName>
    </recommendedName>
</protein>
<dbReference type="PANTHER" id="PTHR38593:SF1">
    <property type="entry name" value="BLR2558 PROTEIN"/>
    <property type="match status" value="1"/>
</dbReference>
<dbReference type="PANTHER" id="PTHR38593">
    <property type="entry name" value="BLR2558 PROTEIN"/>
    <property type="match status" value="1"/>
</dbReference>